<organism evidence="6 7">
    <name type="scientific">Tenacibaculum skagerrakense</name>
    <dbReference type="NCBI Taxonomy" id="186571"/>
    <lineage>
        <taxon>Bacteria</taxon>
        <taxon>Pseudomonadati</taxon>
        <taxon>Bacteroidota</taxon>
        <taxon>Flavobacteriia</taxon>
        <taxon>Flavobacteriales</taxon>
        <taxon>Flavobacteriaceae</taxon>
        <taxon>Tenacibaculum</taxon>
    </lineage>
</organism>
<keyword evidence="1" id="KW-0677">Repeat</keyword>
<feature type="domain" description="DUF6443" evidence="4">
    <location>
        <begin position="1685"/>
        <end position="1805"/>
    </location>
</feature>
<evidence type="ECO:0000313" key="6">
    <source>
        <dbReference type="EMBL" id="TCP27844.1"/>
    </source>
</evidence>
<dbReference type="Pfam" id="PF20041">
    <property type="entry name" value="DUF6443"/>
    <property type="match status" value="1"/>
</dbReference>
<sequence>MSSEVTNKQIPSIRSTQFEENGNDIFKDSVNLFRGDVNLALDLVSLQGRNGLDFKVTASYGSNIKNTINVSNVEKPTGIIGLGWTLPFQRIEVETLGNATSNDNTYFIYNDNNPTELIRSNKNWERATLDVSLVEELSKGVSSNFQQAFQQSGLPLNTKATISRIADDKWHISDANNKRTYKAHKEDNKLVITSAGLSFECFQFDFSHIIYYPEFESWEVVKDDGTIYRYGGNNDNDKDRNVLQYAVRWNNWKGSSSVVDSETGDSLQSQFVSAWNLATVENLFGDKIQFYYDVVMQKVGENGMEFTKESYISKITDMFSREVLFQYQEKEYVINDPAGAREYMSPHFNDPYGAVPNNDPSPYQDQYKTKYLDAIVVQNSKGKVLYTQQLSYDETSNFSNYDKSSFLYGDTIKRTLVGIQKIYGNGNAKPGLLFSYWPSGNDNAGALKSAITPEGAEITYQYKKQELTQCDRQITIENPWPRVGTPKVWYGGDFVFNAWQNGTTEQLDVALYTWVGRWQSWEPAQSVFSAKADIDSLNAVASKDFVCFHYSSVQNSTSGVHVYHKNNRNWGDWFELDPILLQSANIEVVAGDNFFLVCDKVNRKLFRYTWNAFTKEWISEDISEELQRGNPNAIPFLVASSKYYAILDYNPDVGGEHHNDFSMFYLDDLNEWKSGATTTLTFTIGGNKPKETFGFTASPSFIALTYITSEVSLRFDYTVKMIQWNENFEDLQTSDFHYYLAKSSPSKTITVPFIAKIIANAMVASGPFLLRFNGEKWLKNDSLSYRSTYNDSDINWFAYGDDYALYTSNREYACDSKLLSFDPTINSFVWNNQPAVLLEKQDLTPNRKVHFFPTAGADIATMGSNVYRRGSQTNWENAVTSHEELPEDINSTTMINQGPQFLSYLNTDVNGYPKSSSVWTIQNQFLGHEEVINQRFFTSIDREGMISRNTNGQYPAGPSTFVTSLPLNKEFKDADSITIHRYLEGTLEGNVIDYCVDTMSRNDGYNVSVTKYVFDLNSATCDPTGSVVKYYRSLYYPGTNSIENPEFGYVENIYYNGLLLDSLHKKTSRFKSSNTDEKSSSLLDGQLINRRTFDKSGNILTEEISQVQPFTQITRNGERVDLFGGYVRSKSEITINDGLEKTVRYTYDDTYGKLILEEYDNINGEGEIETLRTYYTYAYQAYPWFLERNAIDISLTQFSSVIPFGGTEECYAGSLQTYAPANFLFSDTTEKTVWCTSKAYVLKEELTISDFIENLPDSIEQTASKWQLVNTVLERTVFGVISQEQDVSGKVETTIFDREEIHKVASFVNAGTNQSFYTGFESYECYEQDWKLNGTNSSFEDNLVQGDAFTGYSSLQLGIGDSLSKRSEILPEENCILSSWVKLEKGFLSDGGEVYWEITNTNGKQRVNITIDEEEKWIYWQTVVASDNLETSLTLVNGKTNKAIALNNITFTPVVGQVSISVYNSNKIEMARVGANADVTRYAYDALQDKIGEVGPAENAKNGNVIYRIRQWDTTEDFSFPLNDPNCVRQIAASNGGIYETFTKGTQIWNEWIPETPSLWSTKQGNLLYNANQEDTITWQTAENQLNYALLFSLIVNDLPNSEFEISIDQVKASWSQQNGWKLLLDGKTIQNQEATKAPVNVCLVHVGGVFYLFADGKQIFAETSTTTLSGVMRLTAKGDIAFSNMTTYQSPQASVAYKDGNAKDIQTQVMGDNHCLVREKMYNALSAQTVETKIAGFTDESFGYRPNFITAFDPITGIMTGEVSEYYPEDEGYPYSRTLYENSPLKRAIKSGLPGKEFAITETNSHVGVYRYGVEDQSKIAGVNFVKGYYLVNLVMDSDGAKVYELKDRAGRVLAKQTDGKDEENSISNATQQVYNPKGDLVQVLPPNYFGMTENQADFSIHKSYNFLHQLTQITTPDSGATKFVYDSSGQIRFSTNSLNEAAGTIAYKKYDILGRITEEGTIPGVWGDGSEWQEIANTDSNYPSNTSWSKLNEYDGDGSDITLIGRLWKAFSQSNGKKISNGYKYDRYGNTTASTLLIEGETEQKTTYTYNNLGNVLSVNYPENSPVPSVVYQYNILGQNTAIGVPESTDKFAKYTYNADGSIASEVFNSRKENAIERKLTYASPGWIKEIMNQFSDDNPILKLGYSYTNGGYEDAKYFNGSIANAVTTNYIKPENSFDYRYKYNNVGQLIVAAHSSNNKFNVGVTAPTTYDANGNIETITSENETLNYTYDEGTNKVINVSSSNEEINRVYEYDVYGNTIKSSSNSIDKIIYDTLTNLPVSIQLTNGLEQSYEYNGLQQRVVKNSSDNKKKVYVHGLNDLPLIEITEEITQYIYGVGGLIGKVSNEGLFFMIKDQQGSVRAVVSSEGTVEAMIDYLPFGQIMDTSYGDLSKYTYLFIGQEFEKELKLYNYRARLYDPELCRFYSVDPRFQYGSPFAYCNNNPINLTDPSGEIATILVILIVGAVVGAAVGGGVAAYTGVKAGLSGGALAGYIFAGAGIGAVAGALSAAGGVGAFAAGSAAAAAATTTTGGIIAGVAAGAGVGAAVGAVVGGAQGVSQYFVNDAFGVQNSGSWQNALLKGSVTGAVGGAIAGGIAGGGGALATIQSLRFEQLGNANLTYNYRSLTQVSDAYSSFGSMGVIPLPSFVSRVPNVSVPIIGGLQSFVLGKFALPTLGSGVAALTKQAVEAMFFSSSQASDAKSSGDSSYGTSSSSGQSDFYGLKSFNPAMQGSVGSQAALFLNPNFWDTANE</sequence>
<keyword evidence="3" id="KW-0472">Membrane</keyword>
<dbReference type="InterPro" id="IPR045619">
    <property type="entry name" value="DUF6443"/>
</dbReference>
<dbReference type="PANTHER" id="PTHR32305:SF15">
    <property type="entry name" value="PROTEIN RHSA-RELATED"/>
    <property type="match status" value="1"/>
</dbReference>
<evidence type="ECO:0000256" key="3">
    <source>
        <dbReference type="SAM" id="Phobius"/>
    </source>
</evidence>
<keyword evidence="3" id="KW-1133">Transmembrane helix</keyword>
<gene>
    <name evidence="6" type="ORF">EV195_1013</name>
</gene>
<proteinExistence type="predicted"/>
<evidence type="ECO:0000256" key="2">
    <source>
        <dbReference type="SAM" id="MobiDB-lite"/>
    </source>
</evidence>
<comment type="caution">
    <text evidence="6">The sequence shown here is derived from an EMBL/GenBank/DDBJ whole genome shotgun (WGS) entry which is preliminary data.</text>
</comment>
<reference evidence="6 7" key="1">
    <citation type="submission" date="2019-03" db="EMBL/GenBank/DDBJ databases">
        <title>Genomic Encyclopedia of Type Strains, Phase IV (KMG-IV): sequencing the most valuable type-strain genomes for metagenomic binning, comparative biology and taxonomic classification.</title>
        <authorList>
            <person name="Goeker M."/>
        </authorList>
    </citation>
    <scope>NUCLEOTIDE SEQUENCE [LARGE SCALE GENOMIC DNA]</scope>
    <source>
        <strain evidence="6 7">DSM 14836</strain>
    </source>
</reference>
<evidence type="ECO:0000256" key="1">
    <source>
        <dbReference type="ARBA" id="ARBA00022737"/>
    </source>
</evidence>
<dbReference type="NCBIfam" id="TIGR03696">
    <property type="entry name" value="Rhs_assc_core"/>
    <property type="match status" value="1"/>
</dbReference>
<feature type="transmembrane region" description="Helical" evidence="3">
    <location>
        <begin position="2455"/>
        <end position="2479"/>
    </location>
</feature>
<feature type="transmembrane region" description="Helical" evidence="3">
    <location>
        <begin position="2531"/>
        <end position="2552"/>
    </location>
</feature>
<dbReference type="InterPro" id="IPR056823">
    <property type="entry name" value="TEN-like_YD-shell"/>
</dbReference>
<dbReference type="Proteomes" id="UP000294564">
    <property type="component" value="Unassembled WGS sequence"/>
</dbReference>
<dbReference type="EMBL" id="SLXM01000001">
    <property type="protein sequence ID" value="TCP27844.1"/>
    <property type="molecule type" value="Genomic_DNA"/>
</dbReference>
<accession>A0A4R2P1N1</accession>
<dbReference type="InterPro" id="IPR050708">
    <property type="entry name" value="T6SS_VgrG/RHS"/>
</dbReference>
<dbReference type="OrthoDB" id="1191296at2"/>
<feature type="transmembrane region" description="Helical" evidence="3">
    <location>
        <begin position="2491"/>
        <end position="2519"/>
    </location>
</feature>
<name>A0A4R2P1N1_9FLAO</name>
<feature type="region of interest" description="Disordered" evidence="2">
    <location>
        <begin position="2697"/>
        <end position="2716"/>
    </location>
</feature>
<evidence type="ECO:0000259" key="4">
    <source>
        <dbReference type="Pfam" id="PF20041"/>
    </source>
</evidence>
<feature type="domain" description="Teneurin-like YD-shell" evidence="5">
    <location>
        <begin position="2174"/>
        <end position="2432"/>
    </location>
</feature>
<dbReference type="RefSeq" id="WP_132791105.1">
    <property type="nucleotide sequence ID" value="NZ_SLXM01000001.1"/>
</dbReference>
<dbReference type="Gene3D" id="2.180.10.10">
    <property type="entry name" value="RHS repeat-associated core"/>
    <property type="match status" value="1"/>
</dbReference>
<evidence type="ECO:0000259" key="5">
    <source>
        <dbReference type="Pfam" id="PF25023"/>
    </source>
</evidence>
<evidence type="ECO:0000313" key="7">
    <source>
        <dbReference type="Proteomes" id="UP000294564"/>
    </source>
</evidence>
<protein>
    <submittedName>
        <fullName evidence="6">RHS repeat-associated protein</fullName>
    </submittedName>
</protein>
<dbReference type="PANTHER" id="PTHR32305">
    <property type="match status" value="1"/>
</dbReference>
<dbReference type="InterPro" id="IPR022385">
    <property type="entry name" value="Rhs_assc_core"/>
</dbReference>
<keyword evidence="7" id="KW-1185">Reference proteome</keyword>
<dbReference type="Pfam" id="PF25023">
    <property type="entry name" value="TEN_YD-shell"/>
    <property type="match status" value="1"/>
</dbReference>
<keyword evidence="3" id="KW-0812">Transmembrane</keyword>